<name>A0ABN9R7R5_9DINO</name>
<dbReference type="EMBL" id="CAUYUJ010005513">
    <property type="protein sequence ID" value="CAK0813905.1"/>
    <property type="molecule type" value="Genomic_DNA"/>
</dbReference>
<proteinExistence type="predicted"/>
<sequence length="160" mass="17061">MTSIRSTGSCDPELLGQLAQEGKASGKPITITVLRKAATPFTNFDNKLREAYDQLDGDLPDLEDVQGRLAEAKVLATSGASSPSAADSMVADTPQASRRDRPADQGPHPARRRLQVSAPSSISDCSLACNNLQNFQGTHVDAAARRGRAMAERSLARNTR</sequence>
<comment type="caution">
    <text evidence="2">The sequence shown here is derived from an EMBL/GenBank/DDBJ whole genome shotgun (WGS) entry which is preliminary data.</text>
</comment>
<accession>A0ABN9R7R5</accession>
<evidence type="ECO:0000313" key="3">
    <source>
        <dbReference type="Proteomes" id="UP001189429"/>
    </source>
</evidence>
<reference evidence="2" key="1">
    <citation type="submission" date="2023-10" db="EMBL/GenBank/DDBJ databases">
        <authorList>
            <person name="Chen Y."/>
            <person name="Shah S."/>
            <person name="Dougan E. K."/>
            <person name="Thang M."/>
            <person name="Chan C."/>
        </authorList>
    </citation>
    <scope>NUCLEOTIDE SEQUENCE [LARGE SCALE GENOMIC DNA]</scope>
</reference>
<protein>
    <submittedName>
        <fullName evidence="2">Uncharacterized protein</fullName>
    </submittedName>
</protein>
<gene>
    <name evidence="2" type="ORF">PCOR1329_LOCUS17681</name>
</gene>
<feature type="region of interest" description="Disordered" evidence="1">
    <location>
        <begin position="76"/>
        <end position="117"/>
    </location>
</feature>
<keyword evidence="3" id="KW-1185">Reference proteome</keyword>
<organism evidence="2 3">
    <name type="scientific">Prorocentrum cordatum</name>
    <dbReference type="NCBI Taxonomy" id="2364126"/>
    <lineage>
        <taxon>Eukaryota</taxon>
        <taxon>Sar</taxon>
        <taxon>Alveolata</taxon>
        <taxon>Dinophyceae</taxon>
        <taxon>Prorocentrales</taxon>
        <taxon>Prorocentraceae</taxon>
        <taxon>Prorocentrum</taxon>
    </lineage>
</organism>
<evidence type="ECO:0000313" key="2">
    <source>
        <dbReference type="EMBL" id="CAK0813905.1"/>
    </source>
</evidence>
<evidence type="ECO:0000256" key="1">
    <source>
        <dbReference type="SAM" id="MobiDB-lite"/>
    </source>
</evidence>
<dbReference type="Proteomes" id="UP001189429">
    <property type="component" value="Unassembled WGS sequence"/>
</dbReference>